<feature type="non-terminal residue" evidence="1">
    <location>
        <position position="1"/>
    </location>
</feature>
<evidence type="ECO:0000313" key="2">
    <source>
        <dbReference type="Proteomes" id="UP000265520"/>
    </source>
</evidence>
<evidence type="ECO:0000313" key="1">
    <source>
        <dbReference type="EMBL" id="MCI79028.1"/>
    </source>
</evidence>
<name>A0A392USN2_9FABA</name>
<sequence>KGGWAWNLMWEGEIPLGAAAEVEELEGSAKTDTGTYRYFFGYFDLYFPPR</sequence>
<keyword evidence="2" id="KW-1185">Reference proteome</keyword>
<dbReference type="Proteomes" id="UP000265520">
    <property type="component" value="Unassembled WGS sequence"/>
</dbReference>
<accession>A0A392USN2</accession>
<gene>
    <name evidence="1" type="ORF">A2U01_0100299</name>
</gene>
<proteinExistence type="predicted"/>
<reference evidence="1 2" key="1">
    <citation type="journal article" date="2018" name="Front. Plant Sci.">
        <title>Red Clover (Trifolium pratense) and Zigzag Clover (T. medium) - A Picture of Genomic Similarities and Differences.</title>
        <authorList>
            <person name="Dluhosova J."/>
            <person name="Istvanek J."/>
            <person name="Nedelnik J."/>
            <person name="Repkova J."/>
        </authorList>
    </citation>
    <scope>NUCLEOTIDE SEQUENCE [LARGE SCALE GENOMIC DNA]</scope>
    <source>
        <strain evidence="2">cv. 10/8</strain>
        <tissue evidence="1">Leaf</tissue>
    </source>
</reference>
<protein>
    <submittedName>
        <fullName evidence="1">Uncharacterized protein</fullName>
    </submittedName>
</protein>
<dbReference type="EMBL" id="LXQA010964454">
    <property type="protein sequence ID" value="MCI79028.1"/>
    <property type="molecule type" value="Genomic_DNA"/>
</dbReference>
<organism evidence="1 2">
    <name type="scientific">Trifolium medium</name>
    <dbReference type="NCBI Taxonomy" id="97028"/>
    <lineage>
        <taxon>Eukaryota</taxon>
        <taxon>Viridiplantae</taxon>
        <taxon>Streptophyta</taxon>
        <taxon>Embryophyta</taxon>
        <taxon>Tracheophyta</taxon>
        <taxon>Spermatophyta</taxon>
        <taxon>Magnoliopsida</taxon>
        <taxon>eudicotyledons</taxon>
        <taxon>Gunneridae</taxon>
        <taxon>Pentapetalae</taxon>
        <taxon>rosids</taxon>
        <taxon>fabids</taxon>
        <taxon>Fabales</taxon>
        <taxon>Fabaceae</taxon>
        <taxon>Papilionoideae</taxon>
        <taxon>50 kb inversion clade</taxon>
        <taxon>NPAAA clade</taxon>
        <taxon>Hologalegina</taxon>
        <taxon>IRL clade</taxon>
        <taxon>Trifolieae</taxon>
        <taxon>Trifolium</taxon>
    </lineage>
</organism>
<dbReference type="AlphaFoldDB" id="A0A392USN2"/>
<comment type="caution">
    <text evidence="1">The sequence shown here is derived from an EMBL/GenBank/DDBJ whole genome shotgun (WGS) entry which is preliminary data.</text>
</comment>